<reference evidence="2 3" key="1">
    <citation type="submission" date="2024-09" db="EMBL/GenBank/DDBJ databases">
        <authorList>
            <person name="Sun Q."/>
            <person name="Mori K."/>
        </authorList>
    </citation>
    <scope>NUCLEOTIDE SEQUENCE [LARGE SCALE GENOMIC DNA]</scope>
    <source>
        <strain evidence="2 3">CECT 8460</strain>
    </source>
</reference>
<evidence type="ECO:0000313" key="2">
    <source>
        <dbReference type="EMBL" id="MFB9089671.1"/>
    </source>
</evidence>
<dbReference type="Proteomes" id="UP001589576">
    <property type="component" value="Unassembled WGS sequence"/>
</dbReference>
<sequence length="229" mass="24994">MKKNTFKILILLVLSAFCLSSCSSDDAAESNGTTTGDYFPMAVNNKWQYTNGTDATEMNLIGTTAFGGNTYYEFTDTSSETNVQAWMNKRGASYYQKSAPYTETQGSLTITIAGFEIKIFQDDLQVGETWTGSAKPKVTYTGSSSGSTSANISYVGNITARDVSVTLGGITYNNVIKMQMTLTETVNSQTVTISGENWFAKDIGLIYDSTTISTDNITKTRYLTSYTLH</sequence>
<proteinExistence type="predicted"/>
<keyword evidence="1" id="KW-0732">Signal</keyword>
<comment type="caution">
    <text evidence="2">The sequence shown here is derived from an EMBL/GenBank/DDBJ whole genome shotgun (WGS) entry which is preliminary data.</text>
</comment>
<feature type="chain" id="PRO_5047498691" evidence="1">
    <location>
        <begin position="28"/>
        <end position="229"/>
    </location>
</feature>
<gene>
    <name evidence="2" type="ORF">ACFFUU_08675</name>
</gene>
<dbReference type="EMBL" id="JBHMFB010000016">
    <property type="protein sequence ID" value="MFB9089671.1"/>
    <property type="molecule type" value="Genomic_DNA"/>
</dbReference>
<name>A0ABV5GEV8_9FLAO</name>
<evidence type="ECO:0000256" key="1">
    <source>
        <dbReference type="SAM" id="SignalP"/>
    </source>
</evidence>
<keyword evidence="3" id="KW-1185">Reference proteome</keyword>
<evidence type="ECO:0000313" key="3">
    <source>
        <dbReference type="Proteomes" id="UP001589576"/>
    </source>
</evidence>
<accession>A0ABV5GEV8</accession>
<feature type="signal peptide" evidence="1">
    <location>
        <begin position="1"/>
        <end position="27"/>
    </location>
</feature>
<protein>
    <submittedName>
        <fullName evidence="2">Uncharacterized protein</fullName>
    </submittedName>
</protein>
<organism evidence="2 3">
    <name type="scientific">Flavobacterium paronense</name>
    <dbReference type="NCBI Taxonomy" id="1392775"/>
    <lineage>
        <taxon>Bacteria</taxon>
        <taxon>Pseudomonadati</taxon>
        <taxon>Bacteroidota</taxon>
        <taxon>Flavobacteriia</taxon>
        <taxon>Flavobacteriales</taxon>
        <taxon>Flavobacteriaceae</taxon>
        <taxon>Flavobacterium</taxon>
    </lineage>
</organism>
<dbReference type="RefSeq" id="WP_290286733.1">
    <property type="nucleotide sequence ID" value="NZ_JAUFQN010000019.1"/>
</dbReference>
<dbReference type="Gene3D" id="2.40.360.20">
    <property type="match status" value="1"/>
</dbReference>